<dbReference type="InterPro" id="IPR013813">
    <property type="entry name" value="Endoribo_LPSP/chorism_mut-like"/>
</dbReference>
<dbReference type="SUPFAM" id="SSF55298">
    <property type="entry name" value="YjgF-like"/>
    <property type="match status" value="1"/>
</dbReference>
<feature type="domain" description="Endoribonuclease L-PSP/chorismate mutase-like" evidence="1">
    <location>
        <begin position="20"/>
        <end position="151"/>
    </location>
</feature>
<name>A0ABT5PBL2_9PSED</name>
<dbReference type="Proteomes" id="UP001148184">
    <property type="component" value="Unassembled WGS sequence"/>
</dbReference>
<protein>
    <submittedName>
        <fullName evidence="2">RidA family protein</fullName>
    </submittedName>
</protein>
<gene>
    <name evidence="2" type="ORF">M5G17_17270</name>
</gene>
<dbReference type="InterPro" id="IPR035959">
    <property type="entry name" value="RutC-like_sf"/>
</dbReference>
<comment type="caution">
    <text evidence="2">The sequence shown here is derived from an EMBL/GenBank/DDBJ whole genome shotgun (WGS) entry which is preliminary data.</text>
</comment>
<accession>A0ABT5PBL2</accession>
<organism evidence="2 3">
    <name type="scientific">Pseudomonas rubra</name>
    <dbReference type="NCBI Taxonomy" id="2942627"/>
    <lineage>
        <taxon>Bacteria</taxon>
        <taxon>Pseudomonadati</taxon>
        <taxon>Pseudomonadota</taxon>
        <taxon>Gammaproteobacteria</taxon>
        <taxon>Pseudomonadales</taxon>
        <taxon>Pseudomonadaceae</taxon>
        <taxon>Pseudomonas</taxon>
    </lineage>
</organism>
<dbReference type="Gene3D" id="3.30.1330.40">
    <property type="entry name" value="RutC-like"/>
    <property type="match status" value="1"/>
</dbReference>
<dbReference type="EMBL" id="JAMDGZ010000036">
    <property type="protein sequence ID" value="MDD1015423.1"/>
    <property type="molecule type" value="Genomic_DNA"/>
</dbReference>
<keyword evidence="3" id="KW-1185">Reference proteome</keyword>
<evidence type="ECO:0000313" key="2">
    <source>
        <dbReference type="EMBL" id="MDD1015423.1"/>
    </source>
</evidence>
<reference evidence="2 3" key="1">
    <citation type="submission" date="2022-05" db="EMBL/GenBank/DDBJ databases">
        <title>Novel Pseudomonas spp. Isolated from a Rainbow Trout Aquaculture Facility.</title>
        <authorList>
            <person name="Testerman T."/>
            <person name="Graf J."/>
        </authorList>
    </citation>
    <scope>NUCLEOTIDE SEQUENCE [LARGE SCALE GENOMIC DNA]</scope>
    <source>
        <strain evidence="2 3">ID1025</strain>
    </source>
</reference>
<dbReference type="CDD" id="cd02199">
    <property type="entry name" value="YjgF_YER057c_UK114_like_1"/>
    <property type="match status" value="1"/>
</dbReference>
<dbReference type="PANTHER" id="PTHR43760:SF1">
    <property type="entry name" value="ENDORIBONUCLEASE L-PSP_CHORISMATE MUTASE-LIKE DOMAIN-CONTAINING PROTEIN"/>
    <property type="match status" value="1"/>
</dbReference>
<evidence type="ECO:0000313" key="3">
    <source>
        <dbReference type="Proteomes" id="UP001148184"/>
    </source>
</evidence>
<proteinExistence type="predicted"/>
<evidence type="ECO:0000259" key="1">
    <source>
        <dbReference type="Pfam" id="PF14588"/>
    </source>
</evidence>
<dbReference type="RefSeq" id="WP_273894137.1">
    <property type="nucleotide sequence ID" value="NZ_JAMDGP010000075.1"/>
</dbReference>
<dbReference type="Pfam" id="PF14588">
    <property type="entry name" value="YjgF_endoribonc"/>
    <property type="match status" value="1"/>
</dbReference>
<dbReference type="PANTHER" id="PTHR43760">
    <property type="entry name" value="ENDORIBONUCLEASE-RELATED"/>
    <property type="match status" value="1"/>
</dbReference>
<sequence length="158" mass="16813">MSVSPHQRLEQLGITLTPPSPPAAAYLPWVQSGNLLFISGHIAKQEGAPWVGQLGRELDTATGQSAARSVGLDLLATLLAATGDLNRIHKVVKLLCLVNSSSEYTEQHLVANGCSQLFEEVFGERGKHARSAFGASQIPRGACVEIELIVELTSGETL</sequence>